<dbReference type="InterPro" id="IPR038765">
    <property type="entry name" value="Papain-like_cys_pep_sf"/>
</dbReference>
<reference evidence="3 4" key="1">
    <citation type="submission" date="2016-10" db="EMBL/GenBank/DDBJ databases">
        <authorList>
            <person name="de Groot N.N."/>
        </authorList>
    </citation>
    <scope>NUCLEOTIDE SEQUENCE [LARGE SCALE GENOMIC DNA]</scope>
    <source>
        <strain evidence="3 4">YAD2003</strain>
    </source>
</reference>
<dbReference type="AlphaFoldDB" id="A0A1H6IBY4"/>
<accession>A0A1H6IBY4</accession>
<dbReference type="Pfam" id="PF00404">
    <property type="entry name" value="Dockerin_1"/>
    <property type="match status" value="1"/>
</dbReference>
<dbReference type="Gene3D" id="1.10.1330.10">
    <property type="entry name" value="Dockerin domain"/>
    <property type="match status" value="1"/>
</dbReference>
<feature type="signal peptide" evidence="1">
    <location>
        <begin position="1"/>
        <end position="26"/>
    </location>
</feature>
<dbReference type="CDD" id="cd14255">
    <property type="entry name" value="Dockerin_III"/>
    <property type="match status" value="1"/>
</dbReference>
<evidence type="ECO:0000313" key="4">
    <source>
        <dbReference type="Proteomes" id="UP000183190"/>
    </source>
</evidence>
<dbReference type="RefSeq" id="WP_081348108.1">
    <property type="nucleotide sequence ID" value="NZ_FNWV01000002.1"/>
</dbReference>
<feature type="chain" id="PRO_5010336520" description="Dockerin domain-containing protein" evidence="1">
    <location>
        <begin position="27"/>
        <end position="396"/>
    </location>
</feature>
<dbReference type="InterPro" id="IPR036439">
    <property type="entry name" value="Dockerin_dom_sf"/>
</dbReference>
<evidence type="ECO:0000313" key="3">
    <source>
        <dbReference type="EMBL" id="SEH45843.1"/>
    </source>
</evidence>
<dbReference type="SUPFAM" id="SSF63446">
    <property type="entry name" value="Type I dockerin domain"/>
    <property type="match status" value="1"/>
</dbReference>
<name>A0A1H6IBY4_RUMFL</name>
<feature type="domain" description="Dockerin" evidence="2">
    <location>
        <begin position="312"/>
        <end position="384"/>
    </location>
</feature>
<dbReference type="PROSITE" id="PS51766">
    <property type="entry name" value="DOCKERIN"/>
    <property type="match status" value="1"/>
</dbReference>
<dbReference type="GO" id="GO:0000272">
    <property type="term" value="P:polysaccharide catabolic process"/>
    <property type="evidence" value="ECO:0007669"/>
    <property type="project" value="InterPro"/>
</dbReference>
<organism evidence="3 4">
    <name type="scientific">Ruminococcus flavefaciens</name>
    <dbReference type="NCBI Taxonomy" id="1265"/>
    <lineage>
        <taxon>Bacteria</taxon>
        <taxon>Bacillati</taxon>
        <taxon>Bacillota</taxon>
        <taxon>Clostridia</taxon>
        <taxon>Eubacteriales</taxon>
        <taxon>Oscillospiraceae</taxon>
        <taxon>Ruminococcus</taxon>
    </lineage>
</organism>
<protein>
    <recommendedName>
        <fullName evidence="2">Dockerin domain-containing protein</fullName>
    </recommendedName>
</protein>
<sequence length="396" mass="43534">MKIFTKTIAAILTASLAVCSAAPVNAAFTDIPSSAVVTSNDNVKVPTFTSDEEMLKYIRSEMRNRVESFTVALKGVSVAESSNYNDMLLTKIFDSTGNPKEGSYLFLGVRNINVKTSADDDIFKIDFELSYMTTYDQETELDTQIKKLVSAMPLILGENYKDLPDAEKVAKGYDYFVKLMKNVDHVEDKNDLSLYSAYSVLVNKKANSIGFVQLFIRTLAEIGIDSQVMFTSIDLTGKLGSHFIPAVCIDGTYYLCDPVSDFILGNGDNKFLLKGTNDLDSSEEYKKAVEKQGLSLNKLAEQNGVALYSYDKKFEFGDVSGDGLIDSVDASMILAEYARLSSSDKCGIFSAGQKNAADIDKNGQIDSVDTSIILSYYAYKSISSDNKTLSDYVSKK</sequence>
<dbReference type="GO" id="GO:0004553">
    <property type="term" value="F:hydrolase activity, hydrolyzing O-glycosyl compounds"/>
    <property type="evidence" value="ECO:0007669"/>
    <property type="project" value="InterPro"/>
</dbReference>
<dbReference type="OrthoDB" id="1817140at2"/>
<proteinExistence type="predicted"/>
<evidence type="ECO:0000256" key="1">
    <source>
        <dbReference type="SAM" id="SignalP"/>
    </source>
</evidence>
<evidence type="ECO:0000259" key="2">
    <source>
        <dbReference type="PROSITE" id="PS51766"/>
    </source>
</evidence>
<dbReference type="InterPro" id="IPR016134">
    <property type="entry name" value="Dockerin_dom"/>
</dbReference>
<gene>
    <name evidence="3" type="ORF">SAMN02910265_00760</name>
</gene>
<keyword evidence="1" id="KW-0732">Signal</keyword>
<dbReference type="InterPro" id="IPR002105">
    <property type="entry name" value="Dockerin_1_rpt"/>
</dbReference>
<dbReference type="Proteomes" id="UP000183190">
    <property type="component" value="Unassembled WGS sequence"/>
</dbReference>
<dbReference type="SUPFAM" id="SSF54001">
    <property type="entry name" value="Cysteine proteinases"/>
    <property type="match status" value="1"/>
</dbReference>
<dbReference type="EMBL" id="FNWV01000002">
    <property type="protein sequence ID" value="SEH45843.1"/>
    <property type="molecule type" value="Genomic_DNA"/>
</dbReference>